<protein>
    <submittedName>
        <fullName evidence="2">Uncharacterized protein</fullName>
    </submittedName>
</protein>
<feature type="transmembrane region" description="Helical" evidence="1">
    <location>
        <begin position="146"/>
        <end position="170"/>
    </location>
</feature>
<proteinExistence type="predicted"/>
<dbReference type="STRING" id="549789.NIES30_17600"/>
<accession>A0A1U7J280</accession>
<reference evidence="2 3" key="1">
    <citation type="submission" date="2016-11" db="EMBL/GenBank/DDBJ databases">
        <title>Draft Genome Sequences of Nine Cyanobacterial Strains from Diverse Habitats.</title>
        <authorList>
            <person name="Zhu T."/>
            <person name="Hou S."/>
            <person name="Lu X."/>
            <person name="Hess W.R."/>
        </authorList>
    </citation>
    <scope>NUCLEOTIDE SEQUENCE [LARGE SCALE GENOMIC DNA]</scope>
    <source>
        <strain evidence="2 3">NIES-30</strain>
    </source>
</reference>
<sequence length="222" mass="24486">MALHEFRKIVKRATREQRHNLGELTSSGFGSDPDTLCNHIRYLRAGSIGQLFWDESWKQVVTDVADHVGIDWLALLNGRRWKHLKTDEIETAIVAKVFQDMFDRLTPEQREQVVLEMKRSSDDPNFTGLLLTGGALAAARASGFGVYLIASTILGGLTSTLGITLPFAAYMGMSQVIALTIGPVGWLALFGGLAFTLNQPNWQRLTLGVVYVSVIRNTPARG</sequence>
<gene>
    <name evidence="2" type="ORF">NIES30_17600</name>
</gene>
<evidence type="ECO:0000256" key="1">
    <source>
        <dbReference type="SAM" id="Phobius"/>
    </source>
</evidence>
<keyword evidence="3" id="KW-1185">Reference proteome</keyword>
<comment type="caution">
    <text evidence="2">The sequence shown here is derived from an EMBL/GenBank/DDBJ whole genome shotgun (WGS) entry which is preliminary data.</text>
</comment>
<keyword evidence="1" id="KW-0812">Transmembrane</keyword>
<dbReference type="AlphaFoldDB" id="A0A1U7J280"/>
<keyword evidence="1" id="KW-1133">Transmembrane helix</keyword>
<feature type="transmembrane region" description="Helical" evidence="1">
    <location>
        <begin position="176"/>
        <end position="197"/>
    </location>
</feature>
<organism evidence="2 3">
    <name type="scientific">Phormidium tenue NIES-30</name>
    <dbReference type="NCBI Taxonomy" id="549789"/>
    <lineage>
        <taxon>Bacteria</taxon>
        <taxon>Bacillati</taxon>
        <taxon>Cyanobacteriota</taxon>
        <taxon>Cyanophyceae</taxon>
        <taxon>Oscillatoriophycideae</taxon>
        <taxon>Oscillatoriales</taxon>
        <taxon>Oscillatoriaceae</taxon>
        <taxon>Phormidium</taxon>
    </lineage>
</organism>
<dbReference type="EMBL" id="MRCG01000014">
    <property type="protein sequence ID" value="OKH46113.1"/>
    <property type="molecule type" value="Genomic_DNA"/>
</dbReference>
<dbReference type="Proteomes" id="UP000185557">
    <property type="component" value="Unassembled WGS sequence"/>
</dbReference>
<evidence type="ECO:0000313" key="3">
    <source>
        <dbReference type="Proteomes" id="UP000185557"/>
    </source>
</evidence>
<evidence type="ECO:0000313" key="2">
    <source>
        <dbReference type="EMBL" id="OKH46113.1"/>
    </source>
</evidence>
<name>A0A1U7J280_9CYAN</name>
<keyword evidence="1" id="KW-0472">Membrane</keyword>